<name>A0A136WHY4_9FIRM</name>
<dbReference type="PANTHER" id="PTHR30508:SF1">
    <property type="entry name" value="UPF0051 PROTEIN ABCI8, CHLOROPLASTIC-RELATED"/>
    <property type="match status" value="1"/>
</dbReference>
<feature type="domain" description="SUF system FeS cluster assembly SufBD core" evidence="2">
    <location>
        <begin position="86"/>
        <end position="305"/>
    </location>
</feature>
<organism evidence="3 4">
    <name type="scientific">Anaerotignum neopropionicum</name>
    <dbReference type="NCBI Taxonomy" id="36847"/>
    <lineage>
        <taxon>Bacteria</taxon>
        <taxon>Bacillati</taxon>
        <taxon>Bacillota</taxon>
        <taxon>Clostridia</taxon>
        <taxon>Lachnospirales</taxon>
        <taxon>Anaerotignaceae</taxon>
        <taxon>Anaerotignum</taxon>
    </lineage>
</organism>
<evidence type="ECO:0000259" key="2">
    <source>
        <dbReference type="Pfam" id="PF01458"/>
    </source>
</evidence>
<dbReference type="GO" id="GO:0016226">
    <property type="term" value="P:iron-sulfur cluster assembly"/>
    <property type="evidence" value="ECO:0007669"/>
    <property type="project" value="InterPro"/>
</dbReference>
<comment type="caution">
    <text evidence="3">The sequence shown here is derived from an EMBL/GenBank/DDBJ whole genome shotgun (WGS) entry which is preliminary data.</text>
</comment>
<comment type="similarity">
    <text evidence="1">Belongs to the iron-sulfur cluster assembly SufBD family.</text>
</comment>
<dbReference type="PANTHER" id="PTHR30508">
    <property type="entry name" value="FES CLUSTER ASSEMBLY PROTEIN SUF"/>
    <property type="match status" value="1"/>
</dbReference>
<dbReference type="Pfam" id="PF01458">
    <property type="entry name" value="SUFBD_core"/>
    <property type="match status" value="1"/>
</dbReference>
<dbReference type="AlphaFoldDB" id="A0A136WHY4"/>
<dbReference type="SUPFAM" id="SSF101960">
    <property type="entry name" value="Stabilizer of iron transporter SufD"/>
    <property type="match status" value="1"/>
</dbReference>
<sequence length="307" mass="32809">MLSDVIKNLLSEVAGIQTIPTTGAFNIRNNGKSAGSSSTKNIQIIPKADGSGIDIYIKPGTKNESVHIPALVTETDMHDVVYNDFHIGEDADVTIVAGCGIHNCGSGISQHDGIHRFYVGKNAIMKYVEKHIGEGEGDGQNIINPQTHIIAEDNSYIEMDTVQLKGVDSTNRISSAKLAAGATVVIKEKIMTHGSQYAETSFDVDLEGEGSSAKLISRSVARDNSRQLFRSKLCGENACYGHSECDAIIMDNGIVAAEPEIIANNVDATLIHEAAIGKIAGEQLTKLMTLGLTEKEAEAQIINGFLK</sequence>
<protein>
    <submittedName>
        <fullName evidence="3">Cysteine desulfurase activator complex subunit SufB</fullName>
    </submittedName>
</protein>
<dbReference type="OrthoDB" id="9782689at2"/>
<proteinExistence type="inferred from homology"/>
<reference evidence="3 4" key="1">
    <citation type="submission" date="2016-01" db="EMBL/GenBank/DDBJ databases">
        <title>Genome sequence of Clostridium neopropionicum X4, DSM-3847.</title>
        <authorList>
            <person name="Poehlein A."/>
            <person name="Beck M.H."/>
            <person name="Bengelsdorf F.R."/>
            <person name="Daniel R."/>
            <person name="Duerre P."/>
        </authorList>
    </citation>
    <scope>NUCLEOTIDE SEQUENCE [LARGE SCALE GENOMIC DNA]</scope>
    <source>
        <strain evidence="3 4">DSM-3847</strain>
    </source>
</reference>
<gene>
    <name evidence="3" type="ORF">CLNEO_00860</name>
</gene>
<dbReference type="STRING" id="36847.CLNEO_00860"/>
<evidence type="ECO:0000313" key="4">
    <source>
        <dbReference type="Proteomes" id="UP000070539"/>
    </source>
</evidence>
<dbReference type="InterPro" id="IPR037284">
    <property type="entry name" value="SUF_FeS_clus_asmbl_SufBD_sf"/>
</dbReference>
<dbReference type="EMBL" id="LRVM01000001">
    <property type="protein sequence ID" value="KXL53990.1"/>
    <property type="molecule type" value="Genomic_DNA"/>
</dbReference>
<dbReference type="InterPro" id="IPR055346">
    <property type="entry name" value="Fe-S_cluster_assembly_SufBD"/>
</dbReference>
<dbReference type="RefSeq" id="WP_066083389.1">
    <property type="nucleotide sequence ID" value="NZ_LRVM01000001.1"/>
</dbReference>
<keyword evidence="4" id="KW-1185">Reference proteome</keyword>
<evidence type="ECO:0000313" key="3">
    <source>
        <dbReference type="EMBL" id="KXL53990.1"/>
    </source>
</evidence>
<dbReference type="InterPro" id="IPR000825">
    <property type="entry name" value="SUF_FeS_clus_asmbl_SufBD_core"/>
</dbReference>
<dbReference type="Proteomes" id="UP000070539">
    <property type="component" value="Unassembled WGS sequence"/>
</dbReference>
<accession>A0A136WHY4</accession>
<evidence type="ECO:0000256" key="1">
    <source>
        <dbReference type="ARBA" id="ARBA00043967"/>
    </source>
</evidence>
<dbReference type="PATRIC" id="fig|36847.3.peg.97"/>